<gene>
    <name evidence="1" type="ORF">M0811_02983</name>
</gene>
<dbReference type="InterPro" id="IPR051553">
    <property type="entry name" value="Ran_GTPase-activating"/>
</dbReference>
<sequence length="244" mass="27544">MKKINKVFFFGFNNLPSFVCATADKIIKPIEINFENESKKEKEKEKEKENQIKQISSRGFTTIILFENGKAKKYTNNSNLTDSLEIKNIQKISNGEGIGASLTFEGNVFAKGYFINSRFPYRLTNISSLIEDTNDRVIQDIISGANSIYLLTLNQNSYGIGSNEYCQLGFDSISLEKTEKPILMMKNVSKIFSGNCSLSVFLLNSNQELFCCGYNYFGQLGLGKSSRSMTIKNLHKSKIFQKGK</sequence>
<dbReference type="Proteomes" id="UP001149090">
    <property type="component" value="Unassembled WGS sequence"/>
</dbReference>
<dbReference type="SUPFAM" id="SSF50985">
    <property type="entry name" value="RCC1/BLIP-II"/>
    <property type="match status" value="1"/>
</dbReference>
<accession>A0A9Q0LA24</accession>
<comment type="caution">
    <text evidence="1">The sequence shown here is derived from an EMBL/GenBank/DDBJ whole genome shotgun (WGS) entry which is preliminary data.</text>
</comment>
<protein>
    <submittedName>
        <fullName evidence="1">Regulator of chromosome condensation</fullName>
    </submittedName>
</protein>
<dbReference type="EMBL" id="JAPDFW010000125">
    <property type="protein sequence ID" value="KAJ5067793.1"/>
    <property type="molecule type" value="Genomic_DNA"/>
</dbReference>
<reference evidence="1" key="1">
    <citation type="submission" date="2022-10" db="EMBL/GenBank/DDBJ databases">
        <title>Novel sulphate-reducing endosymbionts in the free-living metamonad Anaeramoeba.</title>
        <authorList>
            <person name="Jerlstrom-Hultqvist J."/>
            <person name="Cepicka I."/>
            <person name="Gallot-Lavallee L."/>
            <person name="Salas-Leiva D."/>
            <person name="Curtis B.A."/>
            <person name="Zahonova K."/>
            <person name="Pipaliya S."/>
            <person name="Dacks J."/>
            <person name="Roger A.J."/>
        </authorList>
    </citation>
    <scope>NUCLEOTIDE SEQUENCE</scope>
    <source>
        <strain evidence="1">BMAN</strain>
    </source>
</reference>
<proteinExistence type="predicted"/>
<evidence type="ECO:0000313" key="1">
    <source>
        <dbReference type="EMBL" id="KAJ5067793.1"/>
    </source>
</evidence>
<name>A0A9Q0LA24_ANAIG</name>
<organism evidence="1 2">
    <name type="scientific">Anaeramoeba ignava</name>
    <name type="common">Anaerobic marine amoeba</name>
    <dbReference type="NCBI Taxonomy" id="1746090"/>
    <lineage>
        <taxon>Eukaryota</taxon>
        <taxon>Metamonada</taxon>
        <taxon>Anaeramoebidae</taxon>
        <taxon>Anaeramoeba</taxon>
    </lineage>
</organism>
<dbReference type="InterPro" id="IPR009091">
    <property type="entry name" value="RCC1/BLIP-II"/>
</dbReference>
<dbReference type="OrthoDB" id="5370059at2759"/>
<dbReference type="AlphaFoldDB" id="A0A9Q0LA24"/>
<keyword evidence="2" id="KW-1185">Reference proteome</keyword>
<dbReference type="PANTHER" id="PTHR45982:SF1">
    <property type="entry name" value="REGULATOR OF CHROMOSOME CONDENSATION"/>
    <property type="match status" value="1"/>
</dbReference>
<dbReference type="PANTHER" id="PTHR45982">
    <property type="entry name" value="REGULATOR OF CHROMOSOME CONDENSATION"/>
    <property type="match status" value="1"/>
</dbReference>
<evidence type="ECO:0000313" key="2">
    <source>
        <dbReference type="Proteomes" id="UP001149090"/>
    </source>
</evidence>
<dbReference type="Gene3D" id="2.130.10.30">
    <property type="entry name" value="Regulator of chromosome condensation 1/beta-lactamase-inhibitor protein II"/>
    <property type="match status" value="1"/>
</dbReference>